<evidence type="ECO:0000313" key="14">
    <source>
        <dbReference type="EMBL" id="KAJ3704394.1"/>
    </source>
</evidence>
<dbReference type="EMBL" id="JAMRDG010000001">
    <property type="protein sequence ID" value="KAJ3704394.1"/>
    <property type="molecule type" value="Genomic_DNA"/>
</dbReference>
<evidence type="ECO:0000256" key="3">
    <source>
        <dbReference type="ARBA" id="ARBA00022801"/>
    </source>
</evidence>
<feature type="active site" evidence="8">
    <location>
        <position position="511"/>
    </location>
</feature>
<keyword evidence="12" id="KW-0472">Membrane</keyword>
<dbReference type="InterPro" id="IPR008928">
    <property type="entry name" value="6-hairpin_glycosidase_sf"/>
</dbReference>
<dbReference type="Pfam" id="PF00759">
    <property type="entry name" value="Glyco_hydro_9"/>
    <property type="match status" value="1"/>
</dbReference>
<gene>
    <name evidence="14" type="ORF">LUZ61_008099</name>
</gene>
<keyword evidence="5 8" id="KW-0119">Carbohydrate metabolism</keyword>
<keyword evidence="4 10" id="KW-0136">Cellulose degradation</keyword>
<dbReference type="GO" id="GO:0030245">
    <property type="term" value="P:cellulose catabolic process"/>
    <property type="evidence" value="ECO:0007669"/>
    <property type="project" value="UniProtKB-KW"/>
</dbReference>
<sequence length="617" mass="69169">MYSANHWGGTFEINGDGVHETEEDDHSGDMDLDRSALSRQLNETQASWLLIPPERKKQDRYIDLGCVVCKRKLFMWVFWSILIAFIVIVVPMIIVKSIPRKKPDPIPADVYENALHKALRFFDAQRSGKLPENNRVLWRGNSGLSDGLDTTDFGLVGGYYDAGDNIKFHFPMAFSMTLLSWTVVEYSEKYKAMGEYDHVRDIIKWGTDYLLLTFNSSATSINKMYSQVGIAKINSTTPDDHYCWMRPEDMDYPRPVQTATSASDLGAEVAAALAAASIVFRDDPAYSKKLVRGATAAYKFAYDTDHRQTYSRGNPYIEPFYNSTGYWDELMWSAAWMYYATGNNSLITFATDPNLPQNTHAFMVIPDLSVFSWDNKLPGAELLLTRLRIMLNPGYPYEESLMGYHNVTELTMCMSVRKFNTFNWTQGGLIQLNHGEPQPLQYAMNFAFLASLYADYLDAVDVPGFYCGPDFFSASNLRSFAKSQVNYVLGNNPKNMSYIVGYGKNYPRHIHHRGASIPHNGVKYSCTGGFKWRDTKKPNPNLLIGAMAPGPDQFDGFIDSRKNYSYTEPTLAGNAGLVAALISLTGTAGSGIDKNTIFSAVPPLFPGTPPPPAAWKP</sequence>
<evidence type="ECO:0000256" key="10">
    <source>
        <dbReference type="RuleBase" id="RU361166"/>
    </source>
</evidence>
<feature type="transmembrane region" description="Helical" evidence="12">
    <location>
        <begin position="73"/>
        <end position="94"/>
    </location>
</feature>
<reference evidence="14 15" key="1">
    <citation type="journal article" date="2022" name="Cell">
        <title>Repeat-based holocentromeres influence genome architecture and karyotype evolution.</title>
        <authorList>
            <person name="Hofstatter P.G."/>
            <person name="Thangavel G."/>
            <person name="Lux T."/>
            <person name="Neumann P."/>
            <person name="Vondrak T."/>
            <person name="Novak P."/>
            <person name="Zhang M."/>
            <person name="Costa L."/>
            <person name="Castellani M."/>
            <person name="Scott A."/>
            <person name="Toegelov H."/>
            <person name="Fuchs J."/>
            <person name="Mata-Sucre Y."/>
            <person name="Dias Y."/>
            <person name="Vanzela A.L.L."/>
            <person name="Huettel B."/>
            <person name="Almeida C.C.S."/>
            <person name="Simkova H."/>
            <person name="Souza G."/>
            <person name="Pedrosa-Harand A."/>
            <person name="Macas J."/>
            <person name="Mayer K.F.X."/>
            <person name="Houben A."/>
            <person name="Marques A."/>
        </authorList>
    </citation>
    <scope>NUCLEOTIDE SEQUENCE [LARGE SCALE GENOMIC DNA]</scope>
    <source>
        <strain evidence="14">RhyTen1mFocal</strain>
    </source>
</reference>
<dbReference type="Gene3D" id="1.50.10.10">
    <property type="match status" value="1"/>
</dbReference>
<dbReference type="InterPro" id="IPR033126">
    <property type="entry name" value="Glyco_hydro_9_Asp/Glu_AS"/>
</dbReference>
<keyword evidence="3 8" id="KW-0378">Hydrolase</keyword>
<accession>A0AAD6EX64</accession>
<dbReference type="InterPro" id="IPR018221">
    <property type="entry name" value="Glyco_hydro_9_His_AS"/>
</dbReference>
<evidence type="ECO:0000256" key="8">
    <source>
        <dbReference type="PROSITE-ProRule" id="PRU10059"/>
    </source>
</evidence>
<evidence type="ECO:0000313" key="15">
    <source>
        <dbReference type="Proteomes" id="UP001210211"/>
    </source>
</evidence>
<dbReference type="SUPFAM" id="SSF48208">
    <property type="entry name" value="Six-hairpin glycosidases"/>
    <property type="match status" value="1"/>
</dbReference>
<dbReference type="PANTHER" id="PTHR22298">
    <property type="entry name" value="ENDO-1,4-BETA-GLUCANASE"/>
    <property type="match status" value="1"/>
</dbReference>
<evidence type="ECO:0000256" key="7">
    <source>
        <dbReference type="ARBA" id="ARBA00023326"/>
    </source>
</evidence>
<keyword evidence="15" id="KW-1185">Reference proteome</keyword>
<feature type="active site" evidence="9">
    <location>
        <position position="559"/>
    </location>
</feature>
<evidence type="ECO:0000256" key="5">
    <source>
        <dbReference type="ARBA" id="ARBA00023277"/>
    </source>
</evidence>
<keyword evidence="12" id="KW-0812">Transmembrane</keyword>
<evidence type="ECO:0000256" key="12">
    <source>
        <dbReference type="SAM" id="Phobius"/>
    </source>
</evidence>
<dbReference type="Proteomes" id="UP001210211">
    <property type="component" value="Unassembled WGS sequence"/>
</dbReference>
<dbReference type="InterPro" id="IPR001701">
    <property type="entry name" value="Glyco_hydro_9"/>
</dbReference>
<feature type="active site" evidence="9">
    <location>
        <position position="568"/>
    </location>
</feature>
<evidence type="ECO:0000256" key="2">
    <source>
        <dbReference type="ARBA" id="ARBA00007072"/>
    </source>
</evidence>
<evidence type="ECO:0000256" key="11">
    <source>
        <dbReference type="SAM" id="MobiDB-lite"/>
    </source>
</evidence>
<keyword evidence="12" id="KW-1133">Transmembrane helix</keyword>
<dbReference type="FunFam" id="1.50.10.10:FF:000020">
    <property type="entry name" value="Endoglucanase"/>
    <property type="match status" value="1"/>
</dbReference>
<evidence type="ECO:0000256" key="1">
    <source>
        <dbReference type="ARBA" id="ARBA00000966"/>
    </source>
</evidence>
<dbReference type="EC" id="3.2.1.4" evidence="10"/>
<dbReference type="InterPro" id="IPR012341">
    <property type="entry name" value="6hp_glycosidase-like_sf"/>
</dbReference>
<evidence type="ECO:0000256" key="9">
    <source>
        <dbReference type="PROSITE-ProRule" id="PRU10060"/>
    </source>
</evidence>
<comment type="catalytic activity">
    <reaction evidence="1 10">
        <text>Endohydrolysis of (1-&gt;4)-beta-D-glucosidic linkages in cellulose, lichenin and cereal beta-D-glucans.</text>
        <dbReference type="EC" id="3.2.1.4"/>
    </reaction>
</comment>
<feature type="domain" description="Glycoside hydrolase family 9" evidence="13">
    <location>
        <begin position="111"/>
        <end position="581"/>
    </location>
</feature>
<comment type="caution">
    <text evidence="14">The sequence shown here is derived from an EMBL/GenBank/DDBJ whole genome shotgun (WGS) entry which is preliminary data.</text>
</comment>
<keyword evidence="6 8" id="KW-0326">Glycosidase</keyword>
<proteinExistence type="inferred from homology"/>
<evidence type="ECO:0000259" key="13">
    <source>
        <dbReference type="Pfam" id="PF00759"/>
    </source>
</evidence>
<feature type="region of interest" description="Disordered" evidence="11">
    <location>
        <begin position="1"/>
        <end position="31"/>
    </location>
</feature>
<evidence type="ECO:0000256" key="6">
    <source>
        <dbReference type="ARBA" id="ARBA00023295"/>
    </source>
</evidence>
<evidence type="ECO:0000256" key="4">
    <source>
        <dbReference type="ARBA" id="ARBA00023001"/>
    </source>
</evidence>
<comment type="similarity">
    <text evidence="2 8 10">Belongs to the glycosyl hydrolase 9 (cellulase E) family.</text>
</comment>
<dbReference type="AlphaFoldDB" id="A0AAD6EX64"/>
<protein>
    <recommendedName>
        <fullName evidence="10">Endoglucanase</fullName>
        <ecNumber evidence="10">3.2.1.4</ecNumber>
    </recommendedName>
</protein>
<name>A0AAD6EX64_9POAL</name>
<keyword evidence="7 8" id="KW-0624">Polysaccharide degradation</keyword>
<dbReference type="PROSITE" id="PS00592">
    <property type="entry name" value="GH9_2"/>
    <property type="match status" value="1"/>
</dbReference>
<dbReference type="GO" id="GO:0008810">
    <property type="term" value="F:cellulase activity"/>
    <property type="evidence" value="ECO:0007669"/>
    <property type="project" value="UniProtKB-EC"/>
</dbReference>
<dbReference type="PROSITE" id="PS00698">
    <property type="entry name" value="GH9_3"/>
    <property type="match status" value="1"/>
</dbReference>
<organism evidence="14 15">
    <name type="scientific">Rhynchospora tenuis</name>
    <dbReference type="NCBI Taxonomy" id="198213"/>
    <lineage>
        <taxon>Eukaryota</taxon>
        <taxon>Viridiplantae</taxon>
        <taxon>Streptophyta</taxon>
        <taxon>Embryophyta</taxon>
        <taxon>Tracheophyta</taxon>
        <taxon>Spermatophyta</taxon>
        <taxon>Magnoliopsida</taxon>
        <taxon>Liliopsida</taxon>
        <taxon>Poales</taxon>
        <taxon>Cyperaceae</taxon>
        <taxon>Cyperoideae</taxon>
        <taxon>Rhynchosporeae</taxon>
        <taxon>Rhynchospora</taxon>
    </lineage>
</organism>